<gene>
    <name evidence="2" type="ORF">CY34DRAFT_799900</name>
</gene>
<dbReference type="OrthoDB" id="2667007at2759"/>
<dbReference type="InParanoid" id="A0A0D0BM30"/>
<evidence type="ECO:0000313" key="2">
    <source>
        <dbReference type="EMBL" id="KIK46912.1"/>
    </source>
</evidence>
<sequence>MRVSNVLAVIAALTVSISAMPSVASTEDACPLFCTKNSDCFGCDQLSCYLIFCTG</sequence>
<reference evidence="2 3" key="1">
    <citation type="submission" date="2014-04" db="EMBL/GenBank/DDBJ databases">
        <authorList>
            <consortium name="DOE Joint Genome Institute"/>
            <person name="Kuo A."/>
            <person name="Ruytinx J."/>
            <person name="Rineau F."/>
            <person name="Colpaert J."/>
            <person name="Kohler A."/>
            <person name="Nagy L.G."/>
            <person name="Floudas D."/>
            <person name="Copeland A."/>
            <person name="Barry K.W."/>
            <person name="Cichocki N."/>
            <person name="Veneault-Fourrey C."/>
            <person name="LaButti K."/>
            <person name="Lindquist E.A."/>
            <person name="Lipzen A."/>
            <person name="Lundell T."/>
            <person name="Morin E."/>
            <person name="Murat C."/>
            <person name="Sun H."/>
            <person name="Tunlid A."/>
            <person name="Henrissat B."/>
            <person name="Grigoriev I.V."/>
            <person name="Hibbett D.S."/>
            <person name="Martin F."/>
            <person name="Nordberg H.P."/>
            <person name="Cantor M.N."/>
            <person name="Hua S.X."/>
        </authorList>
    </citation>
    <scope>NUCLEOTIDE SEQUENCE [LARGE SCALE GENOMIC DNA]</scope>
    <source>
        <strain evidence="2 3">UH-Slu-Lm8-n1</strain>
    </source>
</reference>
<protein>
    <submittedName>
        <fullName evidence="2">Uncharacterized protein</fullName>
    </submittedName>
</protein>
<evidence type="ECO:0000256" key="1">
    <source>
        <dbReference type="SAM" id="SignalP"/>
    </source>
</evidence>
<name>A0A0D0BM30_9AGAM</name>
<organism evidence="2 3">
    <name type="scientific">Suillus luteus UH-Slu-Lm8-n1</name>
    <dbReference type="NCBI Taxonomy" id="930992"/>
    <lineage>
        <taxon>Eukaryota</taxon>
        <taxon>Fungi</taxon>
        <taxon>Dikarya</taxon>
        <taxon>Basidiomycota</taxon>
        <taxon>Agaricomycotina</taxon>
        <taxon>Agaricomycetes</taxon>
        <taxon>Agaricomycetidae</taxon>
        <taxon>Boletales</taxon>
        <taxon>Suillineae</taxon>
        <taxon>Suillaceae</taxon>
        <taxon>Suillus</taxon>
    </lineage>
</organism>
<feature type="signal peptide" evidence="1">
    <location>
        <begin position="1"/>
        <end position="19"/>
    </location>
</feature>
<dbReference type="AlphaFoldDB" id="A0A0D0BM30"/>
<dbReference type="Proteomes" id="UP000054485">
    <property type="component" value="Unassembled WGS sequence"/>
</dbReference>
<reference evidence="3" key="2">
    <citation type="submission" date="2015-01" db="EMBL/GenBank/DDBJ databases">
        <title>Evolutionary Origins and Diversification of the Mycorrhizal Mutualists.</title>
        <authorList>
            <consortium name="DOE Joint Genome Institute"/>
            <consortium name="Mycorrhizal Genomics Consortium"/>
            <person name="Kohler A."/>
            <person name="Kuo A."/>
            <person name="Nagy L.G."/>
            <person name="Floudas D."/>
            <person name="Copeland A."/>
            <person name="Barry K.W."/>
            <person name="Cichocki N."/>
            <person name="Veneault-Fourrey C."/>
            <person name="LaButti K."/>
            <person name="Lindquist E.A."/>
            <person name="Lipzen A."/>
            <person name="Lundell T."/>
            <person name="Morin E."/>
            <person name="Murat C."/>
            <person name="Riley R."/>
            <person name="Ohm R."/>
            <person name="Sun H."/>
            <person name="Tunlid A."/>
            <person name="Henrissat B."/>
            <person name="Grigoriev I.V."/>
            <person name="Hibbett D.S."/>
            <person name="Martin F."/>
        </authorList>
    </citation>
    <scope>NUCLEOTIDE SEQUENCE [LARGE SCALE GENOMIC DNA]</scope>
    <source>
        <strain evidence="3">UH-Slu-Lm8-n1</strain>
    </source>
</reference>
<proteinExistence type="predicted"/>
<evidence type="ECO:0000313" key="3">
    <source>
        <dbReference type="Proteomes" id="UP000054485"/>
    </source>
</evidence>
<keyword evidence="3" id="KW-1185">Reference proteome</keyword>
<keyword evidence="1" id="KW-0732">Signal</keyword>
<dbReference type="HOGENOM" id="CLU_3033943_0_0_1"/>
<accession>A0A0D0BM30</accession>
<dbReference type="EMBL" id="KN835153">
    <property type="protein sequence ID" value="KIK46912.1"/>
    <property type="molecule type" value="Genomic_DNA"/>
</dbReference>
<feature type="chain" id="PRO_5002208177" evidence="1">
    <location>
        <begin position="20"/>
        <end position="55"/>
    </location>
</feature>